<comment type="cofactor">
    <cofactor evidence="8">
        <name>heme</name>
        <dbReference type="ChEBI" id="CHEBI:30413"/>
    </cofactor>
</comment>
<dbReference type="GO" id="GO:0004096">
    <property type="term" value="F:catalase activity"/>
    <property type="evidence" value="ECO:0007669"/>
    <property type="project" value="UniProtKB-EC"/>
</dbReference>
<comment type="similarity">
    <text evidence="1">Belongs to the catalase family.</text>
</comment>
<evidence type="ECO:0000259" key="9">
    <source>
        <dbReference type="SMART" id="SM01060"/>
    </source>
</evidence>
<evidence type="ECO:0000256" key="7">
    <source>
        <dbReference type="ARBA" id="ARBA00023324"/>
    </source>
</evidence>
<dbReference type="InterPro" id="IPR024711">
    <property type="entry name" value="Catalase_clade1/3"/>
</dbReference>
<keyword evidence="11" id="KW-1185">Reference proteome</keyword>
<dbReference type="GO" id="GO:0046872">
    <property type="term" value="F:metal ion binding"/>
    <property type="evidence" value="ECO:0007669"/>
    <property type="project" value="UniProtKB-KW"/>
</dbReference>
<evidence type="ECO:0000256" key="5">
    <source>
        <dbReference type="ARBA" id="ARBA00023002"/>
    </source>
</evidence>
<evidence type="ECO:0000256" key="4">
    <source>
        <dbReference type="ARBA" id="ARBA00022723"/>
    </source>
</evidence>
<keyword evidence="3 8" id="KW-0349">Heme</keyword>
<dbReference type="GO" id="GO:0042542">
    <property type="term" value="P:response to hydrogen peroxide"/>
    <property type="evidence" value="ECO:0007669"/>
    <property type="project" value="TreeGrafter"/>
</dbReference>
<proteinExistence type="inferred from homology"/>
<keyword evidence="5" id="KW-0560">Oxidoreductase</keyword>
<sequence>MSKNGDVTYFPNTDPAANQLKSYQAQSIVPSTNITTLEACPVGDYTNVSTFSTRGPMSIQDVNYLEEVANFVHERIPERVVHAKGCGAFGDFMVTNDLISTICKADLFKKKGQITPVAVRFSTETYERGSSDTLRDARGFATKFYTKEGNWDLLGLNSPYFFLRDPFMFPKLVHSLKRNPQTGLFDYNSRWDFFSLRPETLHHVTRLYSDYGIPNGFRYMNGYGINTFKLVNHEGISVYNKFYWRTYQGEQHLTVTEAKKLRGTDPDYAAHDLYDAIARKNYPVWTLYIQVMTLEQAKVWVFNPFDPTKEWPEIEFPSIEVGRLTLNRNPNNVFAQIEQLAFCPANLVPGIEFSPDKILQGRLFAYRDTHRYRIGTNFDLIPVNKPIVPPVHPTIRDGSMNTSTNEGAKPNYYPNSFEPNIQPHPVKYNEPTQLVDTPIIDRFVSDDDDNYSQTRLTYLSFTIDERKRLHANIAKELYFCYKLIADRAIEQFRLVFEEYGDGIQLELETLRLLNNGESMAPGRSCSPESE</sequence>
<dbReference type="PRINTS" id="PR00067">
    <property type="entry name" value="CATALASE"/>
</dbReference>
<organism evidence="10 11">
    <name type="scientific">Blomia tropicalis</name>
    <name type="common">Mite</name>
    <dbReference type="NCBI Taxonomy" id="40697"/>
    <lineage>
        <taxon>Eukaryota</taxon>
        <taxon>Metazoa</taxon>
        <taxon>Ecdysozoa</taxon>
        <taxon>Arthropoda</taxon>
        <taxon>Chelicerata</taxon>
        <taxon>Arachnida</taxon>
        <taxon>Acari</taxon>
        <taxon>Acariformes</taxon>
        <taxon>Sarcoptiformes</taxon>
        <taxon>Astigmata</taxon>
        <taxon>Glycyphagoidea</taxon>
        <taxon>Echimyopodidae</taxon>
        <taxon>Blomia</taxon>
    </lineage>
</organism>
<name>A0A9Q0M9W3_BLOTA</name>
<dbReference type="GO" id="GO:0005739">
    <property type="term" value="C:mitochondrion"/>
    <property type="evidence" value="ECO:0007669"/>
    <property type="project" value="TreeGrafter"/>
</dbReference>
<evidence type="ECO:0000313" key="10">
    <source>
        <dbReference type="EMBL" id="KAJ6222453.1"/>
    </source>
</evidence>
<dbReference type="InterPro" id="IPR020835">
    <property type="entry name" value="Catalase_sf"/>
</dbReference>
<dbReference type="Pfam" id="PF00199">
    <property type="entry name" value="Catalase"/>
    <property type="match status" value="1"/>
</dbReference>
<evidence type="ECO:0000256" key="2">
    <source>
        <dbReference type="ARBA" id="ARBA00022559"/>
    </source>
</evidence>
<dbReference type="SMART" id="SM01060">
    <property type="entry name" value="Catalase"/>
    <property type="match status" value="1"/>
</dbReference>
<dbReference type="InterPro" id="IPR011614">
    <property type="entry name" value="Catalase_core"/>
</dbReference>
<evidence type="ECO:0000256" key="3">
    <source>
        <dbReference type="ARBA" id="ARBA00022617"/>
    </source>
</evidence>
<dbReference type="AlphaFoldDB" id="A0A9Q0M9W3"/>
<feature type="binding site" description="axial binding residue" evidence="8">
    <location>
        <position position="366"/>
    </location>
    <ligand>
        <name>heme</name>
        <dbReference type="ChEBI" id="CHEBI:30413"/>
    </ligand>
    <ligandPart>
        <name>Fe</name>
        <dbReference type="ChEBI" id="CHEBI:18248"/>
    </ligandPart>
</feature>
<dbReference type="Proteomes" id="UP001142055">
    <property type="component" value="Chromosome 1"/>
</dbReference>
<dbReference type="InterPro" id="IPR010582">
    <property type="entry name" value="Catalase_immune_responsive"/>
</dbReference>
<keyword evidence="2" id="KW-0575">Peroxidase</keyword>
<evidence type="ECO:0000256" key="8">
    <source>
        <dbReference type="PIRSR" id="PIRSR038928-2"/>
    </source>
</evidence>
<gene>
    <name evidence="10" type="ORF">RDWZM_000998</name>
</gene>
<dbReference type="PANTHER" id="PTHR11465">
    <property type="entry name" value="CATALASE"/>
    <property type="match status" value="1"/>
</dbReference>
<protein>
    <recommendedName>
        <fullName evidence="9">Catalase core domain-containing protein</fullName>
    </recommendedName>
</protein>
<dbReference type="InterPro" id="IPR018028">
    <property type="entry name" value="Catalase"/>
</dbReference>
<reference evidence="10" key="1">
    <citation type="submission" date="2022-12" db="EMBL/GenBank/DDBJ databases">
        <title>Genome assemblies of Blomia tropicalis.</title>
        <authorList>
            <person name="Cui Y."/>
        </authorList>
    </citation>
    <scope>NUCLEOTIDE SEQUENCE</scope>
    <source>
        <tissue evidence="10">Adult mites</tissue>
    </source>
</reference>
<keyword evidence="4 8" id="KW-0479">Metal-binding</keyword>
<evidence type="ECO:0000256" key="1">
    <source>
        <dbReference type="ARBA" id="ARBA00005329"/>
    </source>
</evidence>
<dbReference type="GO" id="GO:0020037">
    <property type="term" value="F:heme binding"/>
    <property type="evidence" value="ECO:0007669"/>
    <property type="project" value="InterPro"/>
</dbReference>
<evidence type="ECO:0000313" key="11">
    <source>
        <dbReference type="Proteomes" id="UP001142055"/>
    </source>
</evidence>
<dbReference type="GO" id="GO:0005777">
    <property type="term" value="C:peroxisome"/>
    <property type="evidence" value="ECO:0007669"/>
    <property type="project" value="TreeGrafter"/>
</dbReference>
<dbReference type="PROSITE" id="PS51402">
    <property type="entry name" value="CATALASE_3"/>
    <property type="match status" value="1"/>
</dbReference>
<accession>A0A9Q0M9W3</accession>
<dbReference type="PIRSF" id="PIRSF038928">
    <property type="entry name" value="Catalase_clade1-3"/>
    <property type="match status" value="1"/>
</dbReference>
<dbReference type="Pfam" id="PF06628">
    <property type="entry name" value="Catalase-rel"/>
    <property type="match status" value="1"/>
</dbReference>
<comment type="caution">
    <text evidence="10">The sequence shown here is derived from an EMBL/GenBank/DDBJ whole genome shotgun (WGS) entry which is preliminary data.</text>
</comment>
<dbReference type="PANTHER" id="PTHR11465:SF9">
    <property type="entry name" value="CATALASE"/>
    <property type="match status" value="1"/>
</dbReference>
<evidence type="ECO:0000256" key="6">
    <source>
        <dbReference type="ARBA" id="ARBA00023004"/>
    </source>
</evidence>
<feature type="domain" description="Catalase core" evidence="9">
    <location>
        <begin position="35"/>
        <end position="421"/>
    </location>
</feature>
<dbReference type="GO" id="GO:0042744">
    <property type="term" value="P:hydrogen peroxide catabolic process"/>
    <property type="evidence" value="ECO:0007669"/>
    <property type="project" value="UniProtKB-KW"/>
</dbReference>
<dbReference type="InterPro" id="IPR002226">
    <property type="entry name" value="Catalase_haem_BS"/>
</dbReference>
<dbReference type="EMBL" id="JAPWDV010000001">
    <property type="protein sequence ID" value="KAJ6222453.1"/>
    <property type="molecule type" value="Genomic_DNA"/>
</dbReference>
<dbReference type="PROSITE" id="PS00437">
    <property type="entry name" value="CATALASE_1"/>
    <property type="match status" value="1"/>
</dbReference>
<dbReference type="SUPFAM" id="SSF56634">
    <property type="entry name" value="Heme-dependent catalase-like"/>
    <property type="match status" value="1"/>
</dbReference>
<dbReference type="Gene3D" id="2.40.180.10">
    <property type="entry name" value="Catalase core domain"/>
    <property type="match status" value="1"/>
</dbReference>
<keyword evidence="6 8" id="KW-0408">Iron</keyword>
<keyword evidence="7" id="KW-0376">Hydrogen peroxide</keyword>